<keyword evidence="2" id="KW-1185">Reference proteome</keyword>
<evidence type="ECO:0000313" key="2">
    <source>
        <dbReference type="Proteomes" id="UP000807306"/>
    </source>
</evidence>
<comment type="caution">
    <text evidence="1">The sequence shown here is derived from an EMBL/GenBank/DDBJ whole genome shotgun (WGS) entry which is preliminary data.</text>
</comment>
<accession>A0A9P6JMC9</accession>
<dbReference type="OrthoDB" id="3049336at2759"/>
<dbReference type="EMBL" id="MU157874">
    <property type="protein sequence ID" value="KAF9526172.1"/>
    <property type="molecule type" value="Genomic_DNA"/>
</dbReference>
<dbReference type="AlphaFoldDB" id="A0A9P6JMC9"/>
<sequence>MRPQKNAWVARVTYGTQIATLFDKHNPEYCQRSANIDRGEDGKIYGTLVEEEEEFSTPLWITTSNPHFTDVRSPIMCYQGSILKPKWMDADPHISKVPRCPLVNPEGSTYYRIDFDAVIFFGRTEMQAYLRWKEQLNLIILS</sequence>
<name>A0A9P6JMC9_9AGAR</name>
<reference evidence="1" key="1">
    <citation type="submission" date="2020-11" db="EMBL/GenBank/DDBJ databases">
        <authorList>
            <consortium name="DOE Joint Genome Institute"/>
            <person name="Ahrendt S."/>
            <person name="Riley R."/>
            <person name="Andreopoulos W."/>
            <person name="Labutti K."/>
            <person name="Pangilinan J."/>
            <person name="Ruiz-Duenas F.J."/>
            <person name="Barrasa J.M."/>
            <person name="Sanchez-Garcia M."/>
            <person name="Camarero S."/>
            <person name="Miyauchi S."/>
            <person name="Serrano A."/>
            <person name="Linde D."/>
            <person name="Babiker R."/>
            <person name="Drula E."/>
            <person name="Ayuso-Fernandez I."/>
            <person name="Pacheco R."/>
            <person name="Padilla G."/>
            <person name="Ferreira P."/>
            <person name="Barriuso J."/>
            <person name="Kellner H."/>
            <person name="Castanera R."/>
            <person name="Alfaro M."/>
            <person name="Ramirez L."/>
            <person name="Pisabarro A.G."/>
            <person name="Kuo A."/>
            <person name="Tritt A."/>
            <person name="Lipzen A."/>
            <person name="He G."/>
            <person name="Yan M."/>
            <person name="Ng V."/>
            <person name="Cullen D."/>
            <person name="Martin F."/>
            <person name="Rosso M.-N."/>
            <person name="Henrissat B."/>
            <person name="Hibbett D."/>
            <person name="Martinez A.T."/>
            <person name="Grigoriev I.V."/>
        </authorList>
    </citation>
    <scope>NUCLEOTIDE SEQUENCE</scope>
    <source>
        <strain evidence="1">CBS 506.95</strain>
    </source>
</reference>
<dbReference type="Proteomes" id="UP000807306">
    <property type="component" value="Unassembled WGS sequence"/>
</dbReference>
<protein>
    <submittedName>
        <fullName evidence="1">Uncharacterized protein</fullName>
    </submittedName>
</protein>
<proteinExistence type="predicted"/>
<organism evidence="1 2">
    <name type="scientific">Crepidotus variabilis</name>
    <dbReference type="NCBI Taxonomy" id="179855"/>
    <lineage>
        <taxon>Eukaryota</taxon>
        <taxon>Fungi</taxon>
        <taxon>Dikarya</taxon>
        <taxon>Basidiomycota</taxon>
        <taxon>Agaricomycotina</taxon>
        <taxon>Agaricomycetes</taxon>
        <taxon>Agaricomycetidae</taxon>
        <taxon>Agaricales</taxon>
        <taxon>Agaricineae</taxon>
        <taxon>Crepidotaceae</taxon>
        <taxon>Crepidotus</taxon>
    </lineage>
</organism>
<evidence type="ECO:0000313" key="1">
    <source>
        <dbReference type="EMBL" id="KAF9526172.1"/>
    </source>
</evidence>
<gene>
    <name evidence="1" type="ORF">CPB83DRAFT_837539</name>
</gene>